<evidence type="ECO:0000259" key="2">
    <source>
        <dbReference type="Pfam" id="PF17517"/>
    </source>
</evidence>
<name>A0ABT5B2N2_9BACT</name>
<dbReference type="PANTHER" id="PTHR46534">
    <property type="entry name" value="IGGFC_BINDING DOMAIN-CONTAINING PROTEIN"/>
    <property type="match status" value="1"/>
</dbReference>
<evidence type="ECO:0000313" key="4">
    <source>
        <dbReference type="Proteomes" id="UP001217838"/>
    </source>
</evidence>
<dbReference type="InterPro" id="IPR035234">
    <property type="entry name" value="IgGFc-bd_N"/>
</dbReference>
<evidence type="ECO:0000313" key="3">
    <source>
        <dbReference type="EMBL" id="MDC0667930.1"/>
    </source>
</evidence>
<sequence length="641" mass="66237">MLDVRAPRPVLRVAPALALNLAACGGGGSDDTASSTSITVPMTSEVTATASTEPTPTGGTTEPTPTGGTTELSTSASTTDSTPKLDVGGVPDVPPSLQCSADLHAVVDGLGQVVEACAADQGCADGVCIAACQAAAASKANFGCEFHVPTPPTQIAIPPCFAAFVTNTWGHPAQFEVSRDGVDFDLAVFARVVTPGQTPEQWPPVPAEGLAPGEVAVLFLSGDPDAVHPQTNLPLNCPVTTAVTAGTELKTSGRGTTFAITSDIPLTAYDIAPFGGAFSYVPSAELLFPSSAYGTNYVAIVPPAGTHDVPGPLWLQIVGLVDGTSVDIRPTVDLEAGPGLDGAPAGQTTQFTVAAGEYLQWHLAAGGDGSGTLILADQPIAVHTGNRFLRLQPMPSPGGESTHQQNNPVATLGREYVAAPYETRRADLVPEQVDYRIVGAVDGTELSYDPAIPGAPTTLAQGEVVDFATDQPFRVRSQDEMHPFVFAQLMDTCHLPGGTREGATAAIQGFETLLGDEEFVLVLPPAQYLQKYVFFTDPSFSTTNLALTRVDAGDGFKDVTVDCLGTITGWQPVGTDGVYEVATVDLVRANESDKGCTNGGHAAESEGPFGLVVWGLDNHSSYAYPAGGNAKPLTDLVIPPN</sequence>
<dbReference type="Pfam" id="PF17517">
    <property type="entry name" value="IgGFc_binding"/>
    <property type="match status" value="1"/>
</dbReference>
<dbReference type="EMBL" id="JAQNDN010000003">
    <property type="protein sequence ID" value="MDC0667930.1"/>
    <property type="molecule type" value="Genomic_DNA"/>
</dbReference>
<feature type="region of interest" description="Disordered" evidence="1">
    <location>
        <begin position="45"/>
        <end position="91"/>
    </location>
</feature>
<reference evidence="3 4" key="1">
    <citation type="submission" date="2022-11" db="EMBL/GenBank/DDBJ databases">
        <title>Minimal conservation of predation-associated metabolite biosynthetic gene clusters underscores biosynthetic potential of Myxococcota including descriptions for ten novel species: Archangium lansinium sp. nov., Myxococcus landrumus sp. nov., Nannocystis bai.</title>
        <authorList>
            <person name="Ahearne A."/>
            <person name="Stevens C."/>
            <person name="Dowd S."/>
        </authorList>
    </citation>
    <scope>NUCLEOTIDE SEQUENCE [LARGE SCALE GENOMIC DNA]</scope>
    <source>
        <strain evidence="3 4">NCELM</strain>
    </source>
</reference>
<keyword evidence="4" id="KW-1185">Reference proteome</keyword>
<feature type="compositionally biased region" description="Low complexity" evidence="1">
    <location>
        <begin position="45"/>
        <end position="75"/>
    </location>
</feature>
<protein>
    <submittedName>
        <fullName evidence="3">IgGFc-binding protein</fullName>
    </submittedName>
</protein>
<evidence type="ECO:0000256" key="1">
    <source>
        <dbReference type="SAM" id="MobiDB-lite"/>
    </source>
</evidence>
<dbReference type="RefSeq" id="WP_271996499.1">
    <property type="nucleotide sequence ID" value="NZ_JAQNDN010000003.1"/>
</dbReference>
<proteinExistence type="predicted"/>
<gene>
    <name evidence="3" type="ORF">POL58_09280</name>
</gene>
<dbReference type="PANTHER" id="PTHR46534:SF1">
    <property type="entry name" value="IGGFC-BINDING PROTEIN N-TERMINAL DOMAIN-CONTAINING PROTEIN"/>
    <property type="match status" value="1"/>
</dbReference>
<feature type="domain" description="IgGFc-binding protein N-terminal" evidence="2">
    <location>
        <begin position="284"/>
        <end position="615"/>
    </location>
</feature>
<accession>A0ABT5B2N2</accession>
<comment type="caution">
    <text evidence="3">The sequence shown here is derived from an EMBL/GenBank/DDBJ whole genome shotgun (WGS) entry which is preliminary data.</text>
</comment>
<dbReference type="Proteomes" id="UP001217838">
    <property type="component" value="Unassembled WGS sequence"/>
</dbReference>
<organism evidence="3 4">
    <name type="scientific">Nannocystis radixulma</name>
    <dbReference type="NCBI Taxonomy" id="2995305"/>
    <lineage>
        <taxon>Bacteria</taxon>
        <taxon>Pseudomonadati</taxon>
        <taxon>Myxococcota</taxon>
        <taxon>Polyangia</taxon>
        <taxon>Nannocystales</taxon>
        <taxon>Nannocystaceae</taxon>
        <taxon>Nannocystis</taxon>
    </lineage>
</organism>